<evidence type="ECO:0000313" key="3">
    <source>
        <dbReference type="Proteomes" id="UP001428341"/>
    </source>
</evidence>
<dbReference type="InterPro" id="IPR027417">
    <property type="entry name" value="P-loop_NTPase"/>
</dbReference>
<name>A0AAP0QU81_9ROSI</name>
<keyword evidence="3" id="KW-1185">Reference proteome</keyword>
<evidence type="ECO:0000256" key="1">
    <source>
        <dbReference type="SAM" id="Phobius"/>
    </source>
</evidence>
<proteinExistence type="predicted"/>
<accession>A0AAP0QU81</accession>
<protein>
    <submittedName>
        <fullName evidence="2">Uncharacterized protein</fullName>
    </submittedName>
</protein>
<feature type="transmembrane region" description="Helical" evidence="1">
    <location>
        <begin position="107"/>
        <end position="129"/>
    </location>
</feature>
<keyword evidence="1" id="KW-0472">Membrane</keyword>
<organism evidence="2 3">
    <name type="scientific">Citrus x changshan-huyou</name>
    <dbReference type="NCBI Taxonomy" id="2935761"/>
    <lineage>
        <taxon>Eukaryota</taxon>
        <taxon>Viridiplantae</taxon>
        <taxon>Streptophyta</taxon>
        <taxon>Embryophyta</taxon>
        <taxon>Tracheophyta</taxon>
        <taxon>Spermatophyta</taxon>
        <taxon>Magnoliopsida</taxon>
        <taxon>eudicotyledons</taxon>
        <taxon>Gunneridae</taxon>
        <taxon>Pentapetalae</taxon>
        <taxon>rosids</taxon>
        <taxon>malvids</taxon>
        <taxon>Sapindales</taxon>
        <taxon>Rutaceae</taxon>
        <taxon>Aurantioideae</taxon>
        <taxon>Citrus</taxon>
    </lineage>
</organism>
<dbReference type="Gene3D" id="3.40.50.300">
    <property type="entry name" value="P-loop containing nucleotide triphosphate hydrolases"/>
    <property type="match status" value="1"/>
</dbReference>
<dbReference type="Proteomes" id="UP001428341">
    <property type="component" value="Unassembled WGS sequence"/>
</dbReference>
<evidence type="ECO:0000313" key="2">
    <source>
        <dbReference type="EMBL" id="KAK9223585.1"/>
    </source>
</evidence>
<keyword evidence="1" id="KW-1133">Transmembrane helix</keyword>
<dbReference type="AlphaFoldDB" id="A0AAP0QU81"/>
<sequence length="137" mass="15244">MLKGVRNVINYDKPAAAYIKTYIHRAGPRARAGQNGHCFTLLPKDEECCHLDSFPLLGLFFTTVKRFKKLLQQADHDSCPVHSIPSSSIESLRPIYKSESLLTYLKVYVLDALLKSVAILCLLVLMVSVDGLGNSVH</sequence>
<reference evidence="2 3" key="1">
    <citation type="submission" date="2024-05" db="EMBL/GenBank/DDBJ databases">
        <title>Haplotype-resolved chromosome-level genome assembly of Huyou (Citrus changshanensis).</title>
        <authorList>
            <person name="Miao C."/>
            <person name="Chen W."/>
            <person name="Wu Y."/>
            <person name="Wang L."/>
            <person name="Zhao S."/>
            <person name="Grierson D."/>
            <person name="Xu C."/>
            <person name="Chen K."/>
        </authorList>
    </citation>
    <scope>NUCLEOTIDE SEQUENCE [LARGE SCALE GENOMIC DNA]</scope>
    <source>
        <strain evidence="2">01-14</strain>
        <tissue evidence="2">Leaf</tissue>
    </source>
</reference>
<gene>
    <name evidence="2" type="ORF">WN944_012030</name>
</gene>
<keyword evidence="1" id="KW-0812">Transmembrane</keyword>
<comment type="caution">
    <text evidence="2">The sequence shown here is derived from an EMBL/GenBank/DDBJ whole genome shotgun (WGS) entry which is preliminary data.</text>
</comment>
<dbReference type="SUPFAM" id="SSF52540">
    <property type="entry name" value="P-loop containing nucleoside triphosphate hydrolases"/>
    <property type="match status" value="1"/>
</dbReference>
<dbReference type="EMBL" id="JBCGBO010000002">
    <property type="protein sequence ID" value="KAK9223585.1"/>
    <property type="molecule type" value="Genomic_DNA"/>
</dbReference>